<dbReference type="InterPro" id="IPR002110">
    <property type="entry name" value="Ankyrin_rpt"/>
</dbReference>
<evidence type="ECO:0000313" key="3">
    <source>
        <dbReference type="Proteomes" id="UP000799779"/>
    </source>
</evidence>
<dbReference type="InterPro" id="IPR036770">
    <property type="entry name" value="Ankyrin_rpt-contain_sf"/>
</dbReference>
<keyword evidence="1" id="KW-0732">Signal</keyword>
<name>A0A6A5X0K7_9PLEO</name>
<dbReference type="Gene3D" id="1.25.40.20">
    <property type="entry name" value="Ankyrin repeat-containing domain"/>
    <property type="match status" value="1"/>
</dbReference>
<evidence type="ECO:0008006" key="4">
    <source>
        <dbReference type="Google" id="ProtNLM"/>
    </source>
</evidence>
<gene>
    <name evidence="2" type="ORF">P154DRAFT_615011</name>
</gene>
<dbReference type="SUPFAM" id="SSF48403">
    <property type="entry name" value="Ankyrin repeat"/>
    <property type="match status" value="1"/>
</dbReference>
<sequence length="449" mass="51152">MHLMDLPLIIVQAILAWLARSEGLHHLLRQRAVNRLFDGEIVKAIARHRVKELDDRFPSIVRCASSDRRIIAESLIVRLMFENFRVKRAFMNDIQARVHAIAKALLHSLGKVAIQIDYCQALWHVCRTVIGAYAARSNAPLRSLYDETPQTAESRGLTTHNINDYVFILAISVPYPALYQSMLENGFHPKDTKFLLSPLNSVATFGRKEEVKRMLDLEVASSESRCSLEYAFQEAAARGNMEAIETFMDPIYGLDEDAKICVDAAKSAIIFGHHTAAEVCLRRHTKHITLKNRKWLCVIAAEHGSLDILQRYMRGHIDPTNILQQATISGWPPISAVRILLDHGAKICESPGYRDCFYNAVYRGHVELVQFFLDTGINLKADYKDFSSFRITNYISVPLLQCLFDNGLNFGSPKAREYIIRALNDAVFKRKVDLARWYEEVLMIDSHHL</sequence>
<protein>
    <recommendedName>
        <fullName evidence="4">Ankyrin</fullName>
    </recommendedName>
</protein>
<dbReference type="EMBL" id="ML977558">
    <property type="protein sequence ID" value="KAF2006904.1"/>
    <property type="molecule type" value="Genomic_DNA"/>
</dbReference>
<accession>A0A6A5X0K7</accession>
<dbReference type="AlphaFoldDB" id="A0A6A5X0K7"/>
<reference evidence="2" key="1">
    <citation type="journal article" date="2020" name="Stud. Mycol.">
        <title>101 Dothideomycetes genomes: a test case for predicting lifestyles and emergence of pathogens.</title>
        <authorList>
            <person name="Haridas S."/>
            <person name="Albert R."/>
            <person name="Binder M."/>
            <person name="Bloem J."/>
            <person name="Labutti K."/>
            <person name="Salamov A."/>
            <person name="Andreopoulos B."/>
            <person name="Baker S."/>
            <person name="Barry K."/>
            <person name="Bills G."/>
            <person name="Bluhm B."/>
            <person name="Cannon C."/>
            <person name="Castanera R."/>
            <person name="Culley D."/>
            <person name="Daum C."/>
            <person name="Ezra D."/>
            <person name="Gonzalez J."/>
            <person name="Henrissat B."/>
            <person name="Kuo A."/>
            <person name="Liang C."/>
            <person name="Lipzen A."/>
            <person name="Lutzoni F."/>
            <person name="Magnuson J."/>
            <person name="Mondo S."/>
            <person name="Nolan M."/>
            <person name="Ohm R."/>
            <person name="Pangilinan J."/>
            <person name="Park H.-J."/>
            <person name="Ramirez L."/>
            <person name="Alfaro M."/>
            <person name="Sun H."/>
            <person name="Tritt A."/>
            <person name="Yoshinaga Y."/>
            <person name="Zwiers L.-H."/>
            <person name="Turgeon B."/>
            <person name="Goodwin S."/>
            <person name="Spatafora J."/>
            <person name="Crous P."/>
            <person name="Grigoriev I."/>
        </authorList>
    </citation>
    <scope>NUCLEOTIDE SEQUENCE</scope>
    <source>
        <strain evidence="2">CBS 123094</strain>
    </source>
</reference>
<evidence type="ECO:0000256" key="1">
    <source>
        <dbReference type="SAM" id="SignalP"/>
    </source>
</evidence>
<organism evidence="2 3">
    <name type="scientific">Amniculicola lignicola CBS 123094</name>
    <dbReference type="NCBI Taxonomy" id="1392246"/>
    <lineage>
        <taxon>Eukaryota</taxon>
        <taxon>Fungi</taxon>
        <taxon>Dikarya</taxon>
        <taxon>Ascomycota</taxon>
        <taxon>Pezizomycotina</taxon>
        <taxon>Dothideomycetes</taxon>
        <taxon>Pleosporomycetidae</taxon>
        <taxon>Pleosporales</taxon>
        <taxon>Amniculicolaceae</taxon>
        <taxon>Amniculicola</taxon>
    </lineage>
</organism>
<proteinExistence type="predicted"/>
<feature type="signal peptide" evidence="1">
    <location>
        <begin position="1"/>
        <end position="23"/>
    </location>
</feature>
<dbReference type="Pfam" id="PF13637">
    <property type="entry name" value="Ank_4"/>
    <property type="match status" value="1"/>
</dbReference>
<feature type="chain" id="PRO_5025415701" description="Ankyrin" evidence="1">
    <location>
        <begin position="24"/>
        <end position="449"/>
    </location>
</feature>
<keyword evidence="3" id="KW-1185">Reference proteome</keyword>
<dbReference type="Proteomes" id="UP000799779">
    <property type="component" value="Unassembled WGS sequence"/>
</dbReference>
<evidence type="ECO:0000313" key="2">
    <source>
        <dbReference type="EMBL" id="KAF2006904.1"/>
    </source>
</evidence>